<evidence type="ECO:0000313" key="1">
    <source>
        <dbReference type="EMBL" id="ETO17480.1"/>
    </source>
</evidence>
<name>X6MWL9_RETFI</name>
<comment type="caution">
    <text evidence="1">The sequence shown here is derived from an EMBL/GenBank/DDBJ whole genome shotgun (WGS) entry which is preliminary data.</text>
</comment>
<proteinExistence type="predicted"/>
<gene>
    <name evidence="1" type="ORF">RFI_19842</name>
</gene>
<protein>
    <submittedName>
        <fullName evidence="1">Uncharacterized protein</fullName>
    </submittedName>
</protein>
<dbReference type="AlphaFoldDB" id="X6MWL9"/>
<evidence type="ECO:0000313" key="2">
    <source>
        <dbReference type="Proteomes" id="UP000023152"/>
    </source>
</evidence>
<sequence>MHITCYVFANEYKMKEVIVKEIGPDKKIDDGIKSELKNGKTCQKSEKATKTDWSMIVNCTNSLCKSQKILSKMKWSKLKGKVSEENYSLKKNGYIFEDRTIAFVFIFLRHLALSKKMLKTDLKLHILNLPLLSLLFCI</sequence>
<organism evidence="1 2">
    <name type="scientific">Reticulomyxa filosa</name>
    <dbReference type="NCBI Taxonomy" id="46433"/>
    <lineage>
        <taxon>Eukaryota</taxon>
        <taxon>Sar</taxon>
        <taxon>Rhizaria</taxon>
        <taxon>Retaria</taxon>
        <taxon>Foraminifera</taxon>
        <taxon>Monothalamids</taxon>
        <taxon>Reticulomyxidae</taxon>
        <taxon>Reticulomyxa</taxon>
    </lineage>
</organism>
<reference evidence="1 2" key="1">
    <citation type="journal article" date="2013" name="Curr. Biol.">
        <title>The Genome of the Foraminiferan Reticulomyxa filosa.</title>
        <authorList>
            <person name="Glockner G."/>
            <person name="Hulsmann N."/>
            <person name="Schleicher M."/>
            <person name="Noegel A.A."/>
            <person name="Eichinger L."/>
            <person name="Gallinger C."/>
            <person name="Pawlowski J."/>
            <person name="Sierra R."/>
            <person name="Euteneuer U."/>
            <person name="Pillet L."/>
            <person name="Moustafa A."/>
            <person name="Platzer M."/>
            <person name="Groth M."/>
            <person name="Szafranski K."/>
            <person name="Schliwa M."/>
        </authorList>
    </citation>
    <scope>NUCLEOTIDE SEQUENCE [LARGE SCALE GENOMIC DNA]</scope>
</reference>
<dbReference type="EMBL" id="ASPP01016522">
    <property type="protein sequence ID" value="ETO17480.1"/>
    <property type="molecule type" value="Genomic_DNA"/>
</dbReference>
<keyword evidence="2" id="KW-1185">Reference proteome</keyword>
<accession>X6MWL9</accession>
<dbReference type="Proteomes" id="UP000023152">
    <property type="component" value="Unassembled WGS sequence"/>
</dbReference>